<protein>
    <submittedName>
        <fullName evidence="2">Uncharacterized protein</fullName>
    </submittedName>
</protein>
<reference evidence="2" key="2">
    <citation type="submission" date="2022-06" db="UniProtKB">
        <authorList>
            <consortium name="EnsemblMetazoa"/>
        </authorList>
    </citation>
    <scope>IDENTIFICATION</scope>
</reference>
<evidence type="ECO:0000313" key="3">
    <source>
        <dbReference type="Proteomes" id="UP000024404"/>
    </source>
</evidence>
<dbReference type="Proteomes" id="UP000024404">
    <property type="component" value="Unassembled WGS sequence"/>
</dbReference>
<sequence length="59" mass="7032">MNSLVWQEEKESESVWWRLEHSITLSRYGEELSDTRDSEHLDSGYPKMTVHSNESEIFD</sequence>
<name>A0A8R1XSE6_ONCVO</name>
<dbReference type="EnsemblMetazoa" id="OVOC2701.1">
    <property type="protein sequence ID" value="OVOC2701.1"/>
    <property type="gene ID" value="WBGene00239510"/>
</dbReference>
<organism evidence="2 3">
    <name type="scientific">Onchocerca volvulus</name>
    <dbReference type="NCBI Taxonomy" id="6282"/>
    <lineage>
        <taxon>Eukaryota</taxon>
        <taxon>Metazoa</taxon>
        <taxon>Ecdysozoa</taxon>
        <taxon>Nematoda</taxon>
        <taxon>Chromadorea</taxon>
        <taxon>Rhabditida</taxon>
        <taxon>Spirurina</taxon>
        <taxon>Spiruromorpha</taxon>
        <taxon>Filarioidea</taxon>
        <taxon>Onchocercidae</taxon>
        <taxon>Onchocerca</taxon>
    </lineage>
</organism>
<evidence type="ECO:0000256" key="1">
    <source>
        <dbReference type="SAM" id="MobiDB-lite"/>
    </source>
</evidence>
<keyword evidence="3" id="KW-1185">Reference proteome</keyword>
<proteinExistence type="predicted"/>
<evidence type="ECO:0000313" key="2">
    <source>
        <dbReference type="EnsemblMetazoa" id="OVOC2701.1"/>
    </source>
</evidence>
<reference evidence="3" key="1">
    <citation type="submission" date="2013-10" db="EMBL/GenBank/DDBJ databases">
        <title>Genome sequencing of Onchocerca volvulus.</title>
        <authorList>
            <person name="Cotton J."/>
            <person name="Tsai J."/>
            <person name="Stanley E."/>
            <person name="Tracey A."/>
            <person name="Holroyd N."/>
            <person name="Lustigman S."/>
            <person name="Berriman M."/>
        </authorList>
    </citation>
    <scope>NUCLEOTIDE SEQUENCE</scope>
</reference>
<dbReference type="EMBL" id="CMVM020000075">
    <property type="status" value="NOT_ANNOTATED_CDS"/>
    <property type="molecule type" value="Genomic_DNA"/>
</dbReference>
<accession>A0A8R1XSE6</accession>
<dbReference type="AlphaFoldDB" id="A0A8R1XSE6"/>
<feature type="region of interest" description="Disordered" evidence="1">
    <location>
        <begin position="36"/>
        <end position="59"/>
    </location>
</feature>